<evidence type="ECO:0000256" key="2">
    <source>
        <dbReference type="ARBA" id="ARBA00022525"/>
    </source>
</evidence>
<comment type="subcellular location">
    <subcellularLocation>
        <location evidence="1">Secreted</location>
    </subcellularLocation>
</comment>
<dbReference type="EMBL" id="KJ402333">
    <property type="protein sequence ID" value="AJF36139.1"/>
    <property type="molecule type" value="mRNA"/>
</dbReference>
<dbReference type="Gene3D" id="2.10.60.10">
    <property type="entry name" value="CD59"/>
    <property type="match status" value="2"/>
</dbReference>
<dbReference type="AlphaFoldDB" id="A0A0B5H6P6"/>
<sequence>MLQALITGADCLFCEQCLATGSSQCSGIFKQCSPDVTHCIKGLESNTVGNNVILTAFKDCLDPSQKRVCERDLTLKTSVLYLGISRTCCDSDFCNGGDVQVPAVDKTPNGYKCGDCFTTETVDPCAGAGEVQCTGELNTCTSFSGTATRPGEDVKQYTAKGCASQDFCHSFYLAGSHAYTYDLQCSPAEKL</sequence>
<protein>
    <submittedName>
        <fullName evidence="4">Sodefrin-like factor 8</fullName>
    </submittedName>
</protein>
<dbReference type="InterPro" id="IPR045860">
    <property type="entry name" value="Snake_toxin-like_sf"/>
</dbReference>
<evidence type="ECO:0000259" key="3">
    <source>
        <dbReference type="Pfam" id="PF00021"/>
    </source>
</evidence>
<evidence type="ECO:0000256" key="1">
    <source>
        <dbReference type="ARBA" id="ARBA00004613"/>
    </source>
</evidence>
<dbReference type="SUPFAM" id="SSF57302">
    <property type="entry name" value="Snake toxin-like"/>
    <property type="match status" value="2"/>
</dbReference>
<keyword evidence="2" id="KW-0964">Secreted</keyword>
<dbReference type="CDD" id="cd23572">
    <property type="entry name" value="TFP_LU_ECD_PINLYP_rpt2"/>
    <property type="match status" value="1"/>
</dbReference>
<feature type="domain" description="UPAR/Ly6" evidence="3">
    <location>
        <begin position="110"/>
        <end position="186"/>
    </location>
</feature>
<dbReference type="GO" id="GO:0005576">
    <property type="term" value="C:extracellular region"/>
    <property type="evidence" value="ECO:0007669"/>
    <property type="project" value="UniProtKB-SubCell"/>
</dbReference>
<proteinExistence type="evidence at transcript level"/>
<dbReference type="InterPro" id="IPR050918">
    <property type="entry name" value="CNF-like_PLA2_Inhibitor"/>
</dbReference>
<accession>A0A0B5H6P6</accession>
<feature type="domain" description="UPAR/Ly6" evidence="3">
    <location>
        <begin position="13"/>
        <end position="96"/>
    </location>
</feature>
<evidence type="ECO:0000313" key="4">
    <source>
        <dbReference type="EMBL" id="AJF36139.1"/>
    </source>
</evidence>
<dbReference type="Pfam" id="PF00021">
    <property type="entry name" value="UPAR_LY6"/>
    <property type="match status" value="2"/>
</dbReference>
<dbReference type="PANTHER" id="PTHR20914">
    <property type="entry name" value="LY6/PLAUR DOMAIN-CONTAINING PROTEIN 8"/>
    <property type="match status" value="1"/>
</dbReference>
<reference evidence="4" key="1">
    <citation type="journal article" date="2014" name="PeerJ">
        <title>Ancient pheromone blend as an alternative for copulation in internally fertilizing salamanders.</title>
        <authorList>
            <person name="Van Bocxlaer I."/>
            <person name="Treer D."/>
            <person name="Maex M."/>
            <person name="Vandebergh W."/>
            <person name="Janssenswillen S."/>
            <person name="Stegen G."/>
            <person name="Kok P."/>
            <person name="Willaert B."/>
            <person name="Matthijs S."/>
            <person name="Martens E."/>
            <person name="Mortier A."/>
            <person name="de Greve H."/>
            <person name="Proost P."/>
            <person name="Bossuyt F."/>
        </authorList>
    </citation>
    <scope>NUCLEOTIDE SEQUENCE</scope>
    <source>
        <tissue evidence="4">Abdominal gland</tissue>
    </source>
</reference>
<organism evidence="4">
    <name type="scientific">Lissotriton helveticus</name>
    <name type="common">palmate newt</name>
    <dbReference type="NCBI Taxonomy" id="256425"/>
    <lineage>
        <taxon>Eukaryota</taxon>
        <taxon>Metazoa</taxon>
        <taxon>Chordata</taxon>
        <taxon>Craniata</taxon>
        <taxon>Vertebrata</taxon>
        <taxon>Euteleostomi</taxon>
        <taxon>Amphibia</taxon>
        <taxon>Batrachia</taxon>
        <taxon>Caudata</taxon>
        <taxon>Salamandroidea</taxon>
        <taxon>Salamandridae</taxon>
        <taxon>Pleurodelinae</taxon>
        <taxon>Lissotriton</taxon>
    </lineage>
</organism>
<name>A0A0B5H6P6_9SALA</name>
<dbReference type="PANTHER" id="PTHR20914:SF31">
    <property type="entry name" value="PHOSPHOLIPASE A2 INHIBITOR AND LY6_PLAUR DOMAIN-CONTAINING PROTEIN"/>
    <property type="match status" value="1"/>
</dbReference>
<dbReference type="InterPro" id="IPR016054">
    <property type="entry name" value="LY6_UPA_recep-like"/>
</dbReference>